<dbReference type="CDD" id="cd06261">
    <property type="entry name" value="TM_PBP2"/>
    <property type="match status" value="1"/>
</dbReference>
<dbReference type="FunFam" id="1.10.3720.10:FF:000001">
    <property type="entry name" value="Glycine betaine ABC transporter, permease"/>
    <property type="match status" value="1"/>
</dbReference>
<evidence type="ECO:0000256" key="6">
    <source>
        <dbReference type="ARBA" id="ARBA00035642"/>
    </source>
</evidence>
<accession>A0AAW8YHZ4</accession>
<feature type="domain" description="ABC transmembrane type-1" evidence="9">
    <location>
        <begin position="19"/>
        <end position="198"/>
    </location>
</feature>
<dbReference type="PANTHER" id="PTHR30177:SF4">
    <property type="entry name" value="OSMOPROTECTANT IMPORT PERMEASE PROTEIN OSMW"/>
    <property type="match status" value="1"/>
</dbReference>
<dbReference type="Gene3D" id="1.10.3720.10">
    <property type="entry name" value="MetI-like"/>
    <property type="match status" value="1"/>
</dbReference>
<dbReference type="Proteomes" id="UP001280897">
    <property type="component" value="Unassembled WGS sequence"/>
</dbReference>
<dbReference type="GO" id="GO:0031460">
    <property type="term" value="P:glycine betaine transport"/>
    <property type="evidence" value="ECO:0007669"/>
    <property type="project" value="TreeGrafter"/>
</dbReference>
<feature type="transmembrane region" description="Helical" evidence="8">
    <location>
        <begin position="210"/>
        <end position="229"/>
    </location>
</feature>
<dbReference type="InterPro" id="IPR007210">
    <property type="entry name" value="ABC_Gly_betaine_transp_sub-bd"/>
</dbReference>
<evidence type="ECO:0000313" key="11">
    <source>
        <dbReference type="Proteomes" id="UP001280897"/>
    </source>
</evidence>
<evidence type="ECO:0000256" key="5">
    <source>
        <dbReference type="ARBA" id="ARBA00023136"/>
    </source>
</evidence>
<protein>
    <submittedName>
        <fullName evidence="10">ABC transporter permease/substrate-binding protein</fullName>
    </submittedName>
</protein>
<dbReference type="AlphaFoldDB" id="A0AAW8YHZ4"/>
<feature type="transmembrane region" description="Helical" evidence="8">
    <location>
        <begin position="145"/>
        <end position="172"/>
    </location>
</feature>
<evidence type="ECO:0000256" key="2">
    <source>
        <dbReference type="ARBA" id="ARBA00022448"/>
    </source>
</evidence>
<comment type="similarity">
    <text evidence="7">In the N-terminal section; belongs to the binding-protein-dependent transport system permease family.</text>
</comment>
<reference evidence="10" key="1">
    <citation type="journal article" date="2023" name="PeerJ">
        <title>Selection and evaluation of lactic acid bacteria from chicken feces in Thailand as potential probiotics.</title>
        <authorList>
            <person name="Khurajog B."/>
            <person name="Disastra Y."/>
            <person name="Lawwyne L.D."/>
            <person name="Sirichokchatchawan W."/>
            <person name="Niyomtham W."/>
            <person name="Yindee J."/>
            <person name="Hampson D.J."/>
            <person name="Prapasarakul N."/>
        </authorList>
    </citation>
    <scope>NUCLEOTIDE SEQUENCE</scope>
    <source>
        <strain evidence="10">BF9</strain>
    </source>
</reference>
<dbReference type="SUPFAM" id="SSF161098">
    <property type="entry name" value="MetI-like"/>
    <property type="match status" value="1"/>
</dbReference>
<evidence type="ECO:0000256" key="8">
    <source>
        <dbReference type="RuleBase" id="RU363032"/>
    </source>
</evidence>
<organism evidence="10 11">
    <name type="scientific">Pediococcus acidilactici</name>
    <dbReference type="NCBI Taxonomy" id="1254"/>
    <lineage>
        <taxon>Bacteria</taxon>
        <taxon>Bacillati</taxon>
        <taxon>Bacillota</taxon>
        <taxon>Bacilli</taxon>
        <taxon>Lactobacillales</taxon>
        <taxon>Lactobacillaceae</taxon>
        <taxon>Pediococcus</taxon>
        <taxon>Pediococcus acidilactici group</taxon>
    </lineage>
</organism>
<evidence type="ECO:0000256" key="3">
    <source>
        <dbReference type="ARBA" id="ARBA00022692"/>
    </source>
</evidence>
<dbReference type="Gene3D" id="3.40.190.10">
    <property type="entry name" value="Periplasmic binding protein-like II"/>
    <property type="match status" value="1"/>
</dbReference>
<feature type="transmembrane region" description="Helical" evidence="8">
    <location>
        <begin position="20"/>
        <end position="41"/>
    </location>
</feature>
<proteinExistence type="inferred from homology"/>
<comment type="similarity">
    <text evidence="6">In the C-terminal section; belongs to the OsmX family.</text>
</comment>
<reference evidence="10" key="2">
    <citation type="submission" date="2023-10" db="EMBL/GenBank/DDBJ databases">
        <authorList>
            <person name="Khurajog B."/>
        </authorList>
    </citation>
    <scope>NUCLEOTIDE SEQUENCE</scope>
    <source>
        <strain evidence="10">BF9</strain>
    </source>
</reference>
<dbReference type="InterPro" id="IPR058089">
    <property type="entry name" value="EgtUBC_SBD"/>
</dbReference>
<gene>
    <name evidence="10" type="ORF">R0G89_06475</name>
</gene>
<dbReference type="InterPro" id="IPR035906">
    <property type="entry name" value="MetI-like_sf"/>
</dbReference>
<comment type="similarity">
    <text evidence="8">Belongs to the binding-protein-dependent transport system permease family.</text>
</comment>
<keyword evidence="5 8" id="KW-0472">Membrane</keyword>
<evidence type="ECO:0000259" key="9">
    <source>
        <dbReference type="PROSITE" id="PS50928"/>
    </source>
</evidence>
<feature type="transmembrane region" description="Helical" evidence="8">
    <location>
        <begin position="80"/>
        <end position="97"/>
    </location>
</feature>
<keyword evidence="3 8" id="KW-0812">Transmembrane</keyword>
<dbReference type="RefSeq" id="WP_008842108.1">
    <property type="nucleotide sequence ID" value="NZ_CP053421.1"/>
</dbReference>
<dbReference type="PANTHER" id="PTHR30177">
    <property type="entry name" value="GLYCINE BETAINE/L-PROLINE TRANSPORT SYSTEM PERMEASE PROTEIN PROW"/>
    <property type="match status" value="1"/>
</dbReference>
<dbReference type="EMBL" id="JAWJAV010000003">
    <property type="protein sequence ID" value="MDV2621378.1"/>
    <property type="molecule type" value="Genomic_DNA"/>
</dbReference>
<dbReference type="Pfam" id="PF00528">
    <property type="entry name" value="BPD_transp_1"/>
    <property type="match status" value="1"/>
</dbReference>
<dbReference type="Pfam" id="PF04069">
    <property type="entry name" value="OpuAC"/>
    <property type="match status" value="1"/>
</dbReference>
<evidence type="ECO:0000256" key="4">
    <source>
        <dbReference type="ARBA" id="ARBA00022989"/>
    </source>
</evidence>
<feature type="transmembrane region" description="Helical" evidence="8">
    <location>
        <begin position="178"/>
        <end position="198"/>
    </location>
</feature>
<keyword evidence="4 8" id="KW-1133">Transmembrane helix</keyword>
<name>A0AAW8YHZ4_PEDAC</name>
<sequence>MKDLVQTFAEQKSDLWQALLQHLGISLVALVLAIVIAMPLAIWATRHRKIAEILLQITGVLQTIPSLALLGLLIPLVGIGSVPAIIALVVYALLPIFQNTYVGITEIDPSLEEAADAFGMRPLQKLFRVELPTAMPVIISGIRTGLVLIIGTATLAALIGAGGLGNFILLGINRNDPALILVGAISSALLAIGLSALLNVLQRWSVKKITISLAILVVAVTGATVAKILTPPTETITIAGKLGSEPDILINMYKDLIEEEAPHTKVTLKQNFGETSFLFNALKADKIDIYPEFSGTVLETLVKDAPSQRLSAAQTYATGRKLLAQQYQMDYLKPMRYQNTYALVVKKDFAKQHHLENISDLSRIENQLHGGMTLEFINRKDGWKGIQKVYGLEFPVKSMQASLRYSAIKNGQINVADAYSTDSQIRQLGLQVLKDDQHVFPPYQGAPLMKKSFAKKHPQVVRALNRLAGKITEAEMQEMNYQVNVQKRSAQQVAHDYLVNKGLLKGAERK</sequence>
<dbReference type="GO" id="GO:0022857">
    <property type="term" value="F:transmembrane transporter activity"/>
    <property type="evidence" value="ECO:0007669"/>
    <property type="project" value="InterPro"/>
</dbReference>
<evidence type="ECO:0000313" key="10">
    <source>
        <dbReference type="EMBL" id="MDV2621378.1"/>
    </source>
</evidence>
<dbReference type="GO" id="GO:0043190">
    <property type="term" value="C:ATP-binding cassette (ABC) transporter complex"/>
    <property type="evidence" value="ECO:0007669"/>
    <property type="project" value="InterPro"/>
</dbReference>
<comment type="caution">
    <text evidence="10">The sequence shown here is derived from an EMBL/GenBank/DDBJ whole genome shotgun (WGS) entry which is preliminary data.</text>
</comment>
<dbReference type="InterPro" id="IPR000515">
    <property type="entry name" value="MetI-like"/>
</dbReference>
<evidence type="ECO:0000256" key="1">
    <source>
        <dbReference type="ARBA" id="ARBA00004141"/>
    </source>
</evidence>
<dbReference type="InterPro" id="IPR051204">
    <property type="entry name" value="ABC_transp_perm/SBD"/>
</dbReference>
<dbReference type="CDD" id="cd13610">
    <property type="entry name" value="PBP2_ChoS"/>
    <property type="match status" value="1"/>
</dbReference>
<dbReference type="PROSITE" id="PS50928">
    <property type="entry name" value="ABC_TM1"/>
    <property type="match status" value="1"/>
</dbReference>
<dbReference type="GeneID" id="57365072"/>
<dbReference type="Gene3D" id="3.40.190.120">
    <property type="entry name" value="Osmoprotection protein (prox), domain 2"/>
    <property type="match status" value="1"/>
</dbReference>
<evidence type="ECO:0000256" key="7">
    <source>
        <dbReference type="ARBA" id="ARBA00035652"/>
    </source>
</evidence>
<keyword evidence="2 8" id="KW-0813">Transport</keyword>
<comment type="subcellular location">
    <subcellularLocation>
        <location evidence="8">Cell membrane</location>
        <topology evidence="8">Multi-pass membrane protein</topology>
    </subcellularLocation>
    <subcellularLocation>
        <location evidence="1">Membrane</location>
        <topology evidence="1">Multi-pass membrane protein</topology>
    </subcellularLocation>
</comment>
<dbReference type="SUPFAM" id="SSF53850">
    <property type="entry name" value="Periplasmic binding protein-like II"/>
    <property type="match status" value="1"/>
</dbReference>